<comment type="caution">
    <text evidence="7">The sequence shown here is derived from an EMBL/GenBank/DDBJ whole genome shotgun (WGS) entry which is preliminary data.</text>
</comment>
<dbReference type="InterPro" id="IPR038286">
    <property type="entry name" value="IPK_sf"/>
</dbReference>
<feature type="region of interest" description="Disordered" evidence="6">
    <location>
        <begin position="636"/>
        <end position="693"/>
    </location>
</feature>
<dbReference type="InterPro" id="IPR005522">
    <property type="entry name" value="IPK"/>
</dbReference>
<feature type="region of interest" description="Disordered" evidence="6">
    <location>
        <begin position="513"/>
        <end position="583"/>
    </location>
</feature>
<dbReference type="GO" id="GO:0032958">
    <property type="term" value="P:inositol phosphate biosynthetic process"/>
    <property type="evidence" value="ECO:0007669"/>
    <property type="project" value="InterPro"/>
</dbReference>
<feature type="compositionally biased region" description="Low complexity" evidence="6">
    <location>
        <begin position="636"/>
        <end position="650"/>
    </location>
</feature>
<proteinExistence type="inferred from homology"/>
<organism evidence="7 8">
    <name type="scientific">Trypanosoma theileri</name>
    <dbReference type="NCBI Taxonomy" id="67003"/>
    <lineage>
        <taxon>Eukaryota</taxon>
        <taxon>Discoba</taxon>
        <taxon>Euglenozoa</taxon>
        <taxon>Kinetoplastea</taxon>
        <taxon>Metakinetoplastina</taxon>
        <taxon>Trypanosomatida</taxon>
        <taxon>Trypanosomatidae</taxon>
        <taxon>Trypanosoma</taxon>
    </lineage>
</organism>
<dbReference type="OrthoDB" id="2573163at2759"/>
<evidence type="ECO:0000256" key="4">
    <source>
        <dbReference type="RuleBase" id="RU363090"/>
    </source>
</evidence>
<evidence type="ECO:0000313" key="7">
    <source>
        <dbReference type="EMBL" id="ORC86343.1"/>
    </source>
</evidence>
<feature type="compositionally biased region" description="Low complexity" evidence="6">
    <location>
        <begin position="725"/>
        <end position="775"/>
    </location>
</feature>
<dbReference type="Gene3D" id="3.30.470.160">
    <property type="entry name" value="Inositol polyphosphate kinase"/>
    <property type="match status" value="1"/>
</dbReference>
<dbReference type="EMBL" id="NBCO01000029">
    <property type="protein sequence ID" value="ORC86343.1"/>
    <property type="molecule type" value="Genomic_DNA"/>
</dbReference>
<feature type="compositionally biased region" description="Basic residues" evidence="6">
    <location>
        <begin position="667"/>
        <end position="686"/>
    </location>
</feature>
<sequence length="1016" mass="112084">MEEEKKSRVRAAAVPLPLPLETIANSNSDLISILSPSGPLQTPRAPSITRGGEIDMDEDDGYKSSNEQSPKHSSSGSCGERPESAESSQKRNNSNSSNNNNNNNNNSNSNNTNNNDDGTGSSSESDSSTVGNGDIAGRGTITPSRGREGMTSVKEHDAHFHTNTNRTNNNNNEDNGCGRTLRAERGVPVAADKSSYHITVSPTKCATPAAEEDLQREILSMAETLRWQWGGGSCSSSSSSTHNNNNNNNNNTNDNDNENNKYTNKCNSDDNENSNSNKDTGKEMSSSREDLRDTSGPSADHHPLPTYNSDYPSSPAFKKPSRLLQLQLQLLQEQQQQQEEEQERQQLQPLQLLQGPPLPLPLPLPPVAAAVPYQLDEKEEKEEGEEKEKGNISPVSKYLLHHSGRAGGGRRAVCRRRVRGGRPTTVSGLLGAGGSGATTVALHNRGSAAVAGAAASSSASIGGHHVTIQRDGVFMKESCSRREEEFYEKVRPVQEYVRCHTPLLASLYSYHDDDYEEEEEEEEDYDGSGTNTTITTTTTTTNRKNNNGKEEEEEEEENEEREGGMDENKERDENSDYNNADGTVKRNNYKMLWRHWRKQQLRRWFTGVPAFSVEGISTVHRNRSASIGSMNYCSNNNNNNNNNNNSSNNNTSYNGSADGGGMDSHYRPHHYHHHHHHYHHNSKGRSKKTESEQHDGQRWYVLLQLIPFIPRFIGLCRMTVTADSGSGSAAVVSNTNTNKNTTLPNTTTTNTTSSSGSTNTDTNNMNSNNNANNSSGEPGPPATNALMDGKTTSTPTAVPTCKDGDALAISGGGGPPPPTTTNMNSNTNSKTVRQMIVLEDLCSGFTHPCILDIKMGSRQYGLNPSEAKLRSKERKAAQSTSMQYGVRLAGMKRWCADTQQYETQSKIAGRYLTLDELRETVARFTQHSQQLRLSFRAQLRRLRRVFQQQQVFRFYTSSLLFIYDADRPLLSARVVMVDFAFTYEREELRRGGDPDAADEKDVGYIKALNTMIAILS</sequence>
<dbReference type="Pfam" id="PF03770">
    <property type="entry name" value="IPK"/>
    <property type="match status" value="1"/>
</dbReference>
<feature type="compositionally biased region" description="Polar residues" evidence="6">
    <location>
        <begin position="63"/>
        <end position="77"/>
    </location>
</feature>
<reference evidence="7 8" key="1">
    <citation type="submission" date="2017-03" db="EMBL/GenBank/DDBJ databases">
        <title>An alternative strategy for trypanosome survival in the mammalian bloodstream revealed through genome and transcriptome analysis of the ubiquitous bovine parasite Trypanosoma (Megatrypanum) theileri.</title>
        <authorList>
            <person name="Kelly S."/>
            <person name="Ivens A."/>
            <person name="Mott A."/>
            <person name="O'Neill E."/>
            <person name="Emms D."/>
            <person name="Macleod O."/>
            <person name="Voorheis P."/>
            <person name="Matthews J."/>
            <person name="Matthews K."/>
            <person name="Carrington M."/>
        </authorList>
    </citation>
    <scope>NUCLEOTIDE SEQUENCE [LARGE SCALE GENOMIC DNA]</scope>
    <source>
        <strain evidence="7">Edinburgh</strain>
    </source>
</reference>
<feature type="compositionally biased region" description="Basic and acidic residues" evidence="6">
    <location>
        <begin position="561"/>
        <end position="574"/>
    </location>
</feature>
<comment type="similarity">
    <text evidence="1 4">Belongs to the inositol phosphokinase (IPK) family.</text>
</comment>
<keyword evidence="2 4" id="KW-0808">Transferase</keyword>
<dbReference type="Proteomes" id="UP000192257">
    <property type="component" value="Unassembled WGS sequence"/>
</dbReference>
<dbReference type="GO" id="GO:0000828">
    <property type="term" value="F:inositol hexakisphosphate kinase activity"/>
    <property type="evidence" value="ECO:0007669"/>
    <property type="project" value="TreeGrafter"/>
</dbReference>
<feature type="region of interest" description="Disordered" evidence="6">
    <location>
        <begin position="30"/>
        <end position="152"/>
    </location>
</feature>
<dbReference type="SUPFAM" id="SSF56104">
    <property type="entry name" value="SAICAR synthase-like"/>
    <property type="match status" value="1"/>
</dbReference>
<feature type="compositionally biased region" description="Basic and acidic residues" evidence="6">
    <location>
        <begin position="279"/>
        <end position="303"/>
    </location>
</feature>
<dbReference type="VEuPathDB" id="TriTrypDB:TM35_000292250"/>
<feature type="coiled-coil region" evidence="5">
    <location>
        <begin position="321"/>
        <end position="348"/>
    </location>
</feature>
<evidence type="ECO:0000313" key="8">
    <source>
        <dbReference type="Proteomes" id="UP000192257"/>
    </source>
</evidence>
<dbReference type="PANTHER" id="PTHR12400:SF104">
    <property type="entry name" value="KINASE"/>
    <property type="match status" value="1"/>
</dbReference>
<dbReference type="AlphaFoldDB" id="A0A1X0NPC8"/>
<evidence type="ECO:0000256" key="5">
    <source>
        <dbReference type="SAM" id="Coils"/>
    </source>
</evidence>
<feature type="compositionally biased region" description="Acidic residues" evidence="6">
    <location>
        <begin position="513"/>
        <end position="526"/>
    </location>
</feature>
<feature type="compositionally biased region" description="Low complexity" evidence="6">
    <location>
        <begin position="92"/>
        <end position="132"/>
    </location>
</feature>
<feature type="region of interest" description="Disordered" evidence="6">
    <location>
        <begin position="725"/>
        <end position="822"/>
    </location>
</feature>
<dbReference type="GO" id="GO:0005634">
    <property type="term" value="C:nucleus"/>
    <property type="evidence" value="ECO:0007669"/>
    <property type="project" value="TreeGrafter"/>
</dbReference>
<feature type="compositionally biased region" description="Low complexity" evidence="6">
    <location>
        <begin position="162"/>
        <end position="172"/>
    </location>
</feature>
<dbReference type="STRING" id="67003.A0A1X0NPC8"/>
<dbReference type="GO" id="GO:0005737">
    <property type="term" value="C:cytoplasm"/>
    <property type="evidence" value="ECO:0007669"/>
    <property type="project" value="TreeGrafter"/>
</dbReference>
<protein>
    <recommendedName>
        <fullName evidence="4">Kinase</fullName>
        <ecNumber evidence="4">2.7.-.-</ecNumber>
    </recommendedName>
</protein>
<dbReference type="EC" id="2.7.-.-" evidence="4"/>
<feature type="compositionally biased region" description="Low complexity" evidence="6">
    <location>
        <begin position="529"/>
        <end position="545"/>
    </location>
</feature>
<keyword evidence="5" id="KW-0175">Coiled coil</keyword>
<feature type="region of interest" description="Disordered" evidence="6">
    <location>
        <begin position="159"/>
        <end position="178"/>
    </location>
</feature>
<evidence type="ECO:0000256" key="6">
    <source>
        <dbReference type="SAM" id="MobiDB-lite"/>
    </source>
</evidence>
<keyword evidence="3 4" id="KW-0418">Kinase</keyword>
<dbReference type="PANTHER" id="PTHR12400">
    <property type="entry name" value="INOSITOL POLYPHOSPHATE KINASE"/>
    <property type="match status" value="1"/>
</dbReference>
<dbReference type="RefSeq" id="XP_028880409.1">
    <property type="nucleotide sequence ID" value="XM_029028382.1"/>
</dbReference>
<accession>A0A1X0NPC8</accession>
<feature type="region of interest" description="Disordered" evidence="6">
    <location>
        <begin position="230"/>
        <end position="317"/>
    </location>
</feature>
<feature type="region of interest" description="Disordered" evidence="6">
    <location>
        <begin position="1"/>
        <end position="20"/>
    </location>
</feature>
<feature type="compositionally biased region" description="Polar residues" evidence="6">
    <location>
        <begin position="30"/>
        <end position="40"/>
    </location>
</feature>
<dbReference type="GO" id="GO:0046854">
    <property type="term" value="P:phosphatidylinositol phosphate biosynthetic process"/>
    <property type="evidence" value="ECO:0007669"/>
    <property type="project" value="TreeGrafter"/>
</dbReference>
<gene>
    <name evidence="7" type="ORF">TM35_000292250</name>
</gene>
<name>A0A1X0NPC8_9TRYP</name>
<evidence type="ECO:0000256" key="1">
    <source>
        <dbReference type="ARBA" id="ARBA00007374"/>
    </source>
</evidence>
<feature type="compositionally biased region" description="Low complexity" evidence="6">
    <location>
        <begin position="234"/>
        <end position="266"/>
    </location>
</feature>
<feature type="compositionally biased region" description="Acidic residues" evidence="6">
    <location>
        <begin position="550"/>
        <end position="560"/>
    </location>
</feature>
<dbReference type="GeneID" id="39988162"/>
<evidence type="ECO:0000256" key="2">
    <source>
        <dbReference type="ARBA" id="ARBA00022679"/>
    </source>
</evidence>
<evidence type="ECO:0000256" key="3">
    <source>
        <dbReference type="ARBA" id="ARBA00022777"/>
    </source>
</evidence>
<keyword evidence="8" id="KW-1185">Reference proteome</keyword>